<sequence>MREKLSHNKFSTPTDFINTFNKCINQILQNVDETSEMKYCIQYLRDRVSSEFKIFDKGNTEKWTKATKSLIENIKLVVPQIPDDVKATDQIFKISHDSPSFSVPNPDPAKEHLKMDQFDVSFIGRQISCLKRDEDAYDIIQVICTHNPEFIADDNGDVVFDLNKCSPYTLNLIQNLLATMPKDNSINNGLLNASSTNDVTEFVQL</sequence>
<reference evidence="1" key="2">
    <citation type="journal article" date="2007" name="Science">
        <title>Draft genome sequence of the sexually transmitted pathogen Trichomonas vaginalis.</title>
        <authorList>
            <person name="Carlton J.M."/>
            <person name="Hirt R.P."/>
            <person name="Silva J.C."/>
            <person name="Delcher A.L."/>
            <person name="Schatz M."/>
            <person name="Zhao Q."/>
            <person name="Wortman J.R."/>
            <person name="Bidwell S.L."/>
            <person name="Alsmark U.C.M."/>
            <person name="Besteiro S."/>
            <person name="Sicheritz-Ponten T."/>
            <person name="Noel C.J."/>
            <person name="Dacks J.B."/>
            <person name="Foster P.G."/>
            <person name="Simillion C."/>
            <person name="Van de Peer Y."/>
            <person name="Miranda-Saavedra D."/>
            <person name="Barton G.J."/>
            <person name="Westrop G.D."/>
            <person name="Mueller S."/>
            <person name="Dessi D."/>
            <person name="Fiori P.L."/>
            <person name="Ren Q."/>
            <person name="Paulsen I."/>
            <person name="Zhang H."/>
            <person name="Bastida-Corcuera F.D."/>
            <person name="Simoes-Barbosa A."/>
            <person name="Brown M.T."/>
            <person name="Hayes R.D."/>
            <person name="Mukherjee M."/>
            <person name="Okumura C.Y."/>
            <person name="Schneider R."/>
            <person name="Smith A.J."/>
            <person name="Vanacova S."/>
            <person name="Villalvazo M."/>
            <person name="Haas B.J."/>
            <person name="Pertea M."/>
            <person name="Feldblyum T.V."/>
            <person name="Utterback T.R."/>
            <person name="Shu C.L."/>
            <person name="Osoegawa K."/>
            <person name="de Jong P.J."/>
            <person name="Hrdy I."/>
            <person name="Horvathova L."/>
            <person name="Zubacova Z."/>
            <person name="Dolezal P."/>
            <person name="Malik S.B."/>
            <person name="Logsdon J.M. Jr."/>
            <person name="Henze K."/>
            <person name="Gupta A."/>
            <person name="Wang C.C."/>
            <person name="Dunne R.L."/>
            <person name="Upcroft J.A."/>
            <person name="Upcroft P."/>
            <person name="White O."/>
            <person name="Salzberg S.L."/>
            <person name="Tang P."/>
            <person name="Chiu C.-H."/>
            <person name="Lee Y.-S."/>
            <person name="Embley T.M."/>
            <person name="Coombs G.H."/>
            <person name="Mottram J.C."/>
            <person name="Tachezy J."/>
            <person name="Fraser-Liggett C.M."/>
            <person name="Johnson P.J."/>
        </authorList>
    </citation>
    <scope>NUCLEOTIDE SEQUENCE [LARGE SCALE GENOMIC DNA]</scope>
    <source>
        <strain evidence="1">G3</strain>
    </source>
</reference>
<dbReference type="InParanoid" id="A2ELJ8"/>
<evidence type="ECO:0000313" key="1">
    <source>
        <dbReference type="EMBL" id="EAY06445.1"/>
    </source>
</evidence>
<proteinExistence type="predicted"/>
<organism evidence="1 2">
    <name type="scientific">Trichomonas vaginalis (strain ATCC PRA-98 / G3)</name>
    <dbReference type="NCBI Taxonomy" id="412133"/>
    <lineage>
        <taxon>Eukaryota</taxon>
        <taxon>Metamonada</taxon>
        <taxon>Parabasalia</taxon>
        <taxon>Trichomonadida</taxon>
        <taxon>Trichomonadidae</taxon>
        <taxon>Trichomonas</taxon>
    </lineage>
</organism>
<evidence type="ECO:0000313" key="2">
    <source>
        <dbReference type="Proteomes" id="UP000001542"/>
    </source>
</evidence>
<gene>
    <name evidence="1" type="ORF">TVAG_149310</name>
</gene>
<name>A2ELJ8_TRIV3</name>
<dbReference type="EMBL" id="DS113423">
    <property type="protein sequence ID" value="EAY06445.1"/>
    <property type="molecule type" value="Genomic_DNA"/>
</dbReference>
<dbReference type="KEGG" id="tva:4764321"/>
<dbReference type="VEuPathDB" id="TrichDB:TVAG_149310"/>
<dbReference type="SMR" id="A2ELJ8"/>
<dbReference type="RefSeq" id="XP_001318668.1">
    <property type="nucleotide sequence ID" value="XM_001318633.1"/>
</dbReference>
<protein>
    <submittedName>
        <fullName evidence="1">Uncharacterized protein</fullName>
    </submittedName>
</protein>
<reference evidence="1" key="1">
    <citation type="submission" date="2006-10" db="EMBL/GenBank/DDBJ databases">
        <authorList>
            <person name="Amadeo P."/>
            <person name="Zhao Q."/>
            <person name="Wortman J."/>
            <person name="Fraser-Liggett C."/>
            <person name="Carlton J."/>
        </authorList>
    </citation>
    <scope>NUCLEOTIDE SEQUENCE</scope>
    <source>
        <strain evidence="1">G3</strain>
    </source>
</reference>
<dbReference type="AlphaFoldDB" id="A2ELJ8"/>
<dbReference type="VEuPathDB" id="TrichDB:TVAGG3_0163340"/>
<dbReference type="Proteomes" id="UP000001542">
    <property type="component" value="Unassembled WGS sequence"/>
</dbReference>
<keyword evidence="2" id="KW-1185">Reference proteome</keyword>
<accession>A2ELJ8</accession>